<proteinExistence type="predicted"/>
<sequence>MGGGWLYPGGDGDGGGAWCARGGWWGRGRGLPGGLDGRVGGLVLQGGVVYALDPQGGMFGWGSLISRGWLVGVGRSPRGRVGIAWSPMGVLGWVGCLFSMG</sequence>
<evidence type="ECO:0000313" key="2">
    <source>
        <dbReference type="Proteomes" id="UP001497482"/>
    </source>
</evidence>
<keyword evidence="2" id="KW-1185">Reference proteome</keyword>
<accession>A0AAV2IX54</accession>
<dbReference type="AlphaFoldDB" id="A0AAV2IX54"/>
<name>A0AAV2IX54_KNICA</name>
<gene>
    <name evidence="1" type="ORF">KC01_LOCUS1651</name>
</gene>
<dbReference type="EMBL" id="OZ035823">
    <property type="protein sequence ID" value="CAL1569178.1"/>
    <property type="molecule type" value="Genomic_DNA"/>
</dbReference>
<reference evidence="1 2" key="1">
    <citation type="submission" date="2024-04" db="EMBL/GenBank/DDBJ databases">
        <authorList>
            <person name="Waldvogel A.-M."/>
            <person name="Schoenle A."/>
        </authorList>
    </citation>
    <scope>NUCLEOTIDE SEQUENCE [LARGE SCALE GENOMIC DNA]</scope>
</reference>
<evidence type="ECO:0000313" key="1">
    <source>
        <dbReference type="EMBL" id="CAL1569178.1"/>
    </source>
</evidence>
<organism evidence="1 2">
    <name type="scientific">Knipowitschia caucasica</name>
    <name type="common">Caucasian dwarf goby</name>
    <name type="synonym">Pomatoschistus caucasicus</name>
    <dbReference type="NCBI Taxonomy" id="637954"/>
    <lineage>
        <taxon>Eukaryota</taxon>
        <taxon>Metazoa</taxon>
        <taxon>Chordata</taxon>
        <taxon>Craniata</taxon>
        <taxon>Vertebrata</taxon>
        <taxon>Euteleostomi</taxon>
        <taxon>Actinopterygii</taxon>
        <taxon>Neopterygii</taxon>
        <taxon>Teleostei</taxon>
        <taxon>Neoteleostei</taxon>
        <taxon>Acanthomorphata</taxon>
        <taxon>Gobiaria</taxon>
        <taxon>Gobiiformes</taxon>
        <taxon>Gobioidei</taxon>
        <taxon>Gobiidae</taxon>
        <taxon>Gobiinae</taxon>
        <taxon>Knipowitschia</taxon>
    </lineage>
</organism>
<protein>
    <submittedName>
        <fullName evidence="1">Uncharacterized protein</fullName>
    </submittedName>
</protein>
<dbReference type="Proteomes" id="UP001497482">
    <property type="component" value="Chromosome 1"/>
</dbReference>